<dbReference type="RefSeq" id="WP_343768230.1">
    <property type="nucleotide sequence ID" value="NZ_BAAACF010000001.1"/>
</dbReference>
<accession>A0ABN1IW28</accession>
<evidence type="ECO:0008006" key="4">
    <source>
        <dbReference type="Google" id="ProtNLM"/>
    </source>
</evidence>
<dbReference type="EMBL" id="BAAACF010000001">
    <property type="protein sequence ID" value="GAA0722584.1"/>
    <property type="molecule type" value="Genomic_DNA"/>
</dbReference>
<protein>
    <recommendedName>
        <fullName evidence="4">Lipoprotein</fullName>
    </recommendedName>
</protein>
<evidence type="ECO:0000313" key="2">
    <source>
        <dbReference type="EMBL" id="GAA0722584.1"/>
    </source>
</evidence>
<evidence type="ECO:0000313" key="3">
    <source>
        <dbReference type="Proteomes" id="UP001500339"/>
    </source>
</evidence>
<dbReference type="Proteomes" id="UP001500339">
    <property type="component" value="Unassembled WGS sequence"/>
</dbReference>
<feature type="signal peptide" evidence="1">
    <location>
        <begin position="1"/>
        <end position="27"/>
    </location>
</feature>
<reference evidence="2 3" key="1">
    <citation type="journal article" date="2019" name="Int. J. Syst. Evol. Microbiol.">
        <title>The Global Catalogue of Microorganisms (GCM) 10K type strain sequencing project: providing services to taxonomists for standard genome sequencing and annotation.</title>
        <authorList>
            <consortium name="The Broad Institute Genomics Platform"/>
            <consortium name="The Broad Institute Genome Sequencing Center for Infectious Disease"/>
            <person name="Wu L."/>
            <person name="Ma J."/>
        </authorList>
    </citation>
    <scope>NUCLEOTIDE SEQUENCE [LARGE SCALE GENOMIC DNA]</scope>
    <source>
        <strain evidence="2 3">JCM 1405</strain>
    </source>
</reference>
<feature type="chain" id="PRO_5047513206" description="Lipoprotein" evidence="1">
    <location>
        <begin position="28"/>
        <end position="411"/>
    </location>
</feature>
<keyword evidence="1" id="KW-0732">Signal</keyword>
<gene>
    <name evidence="2" type="ORF">GCM10008905_14250</name>
</gene>
<organism evidence="2 3">
    <name type="scientific">Clostridium malenominatum</name>
    <dbReference type="NCBI Taxonomy" id="1539"/>
    <lineage>
        <taxon>Bacteria</taxon>
        <taxon>Bacillati</taxon>
        <taxon>Bacillota</taxon>
        <taxon>Clostridia</taxon>
        <taxon>Eubacteriales</taxon>
        <taxon>Clostridiaceae</taxon>
        <taxon>Clostridium</taxon>
    </lineage>
</organism>
<dbReference type="PROSITE" id="PS51257">
    <property type="entry name" value="PROKAR_LIPOPROTEIN"/>
    <property type="match status" value="1"/>
</dbReference>
<evidence type="ECO:0000256" key="1">
    <source>
        <dbReference type="SAM" id="SignalP"/>
    </source>
</evidence>
<comment type="caution">
    <text evidence="2">The sequence shown here is derived from an EMBL/GenBank/DDBJ whole genome shotgun (WGS) entry which is preliminary data.</text>
</comment>
<proteinExistence type="predicted"/>
<sequence length="411" mass="47590">MYNKKILSSILIAISSLFLLIGCNGTAEKNSESEVKTNSNITENDKKSESHIISSGLLVGLSYDGKEDRKINEFNMPSKEFRTLWIYHNGSKFIVKEKDKSIVTPYKDKFYEIKNDYFEIKEKNKENESEGFYLKYNSYYSWNSIVSKAIGEPDKPFFTEESFKDKFIAKNDDWPFKSNMERVDYIGNNYACINSDYYETGGGTYRSGRNHIKLFDIASLGSNNFRDKNGKLYDLLDENVRKELKALVDKKNNEFKADDGNKEDSFIKVERVVDIDNLSLRRKEGKWIVQIPVYERYIHEGNGSNFYKVTEFIPYQCKLPSSITSYDSLSMTWDDIKKAVPDAIDAMSSPEGELMSVTTKDQLLIFINPKEDMKNADLKIPLNNNEIVISNQWATGNYVEKWNKDLDILFK</sequence>
<name>A0ABN1IW28_9CLOT</name>
<keyword evidence="3" id="KW-1185">Reference proteome</keyword>